<evidence type="ECO:0000256" key="3">
    <source>
        <dbReference type="ARBA" id="ARBA00022692"/>
    </source>
</evidence>
<feature type="transmembrane region" description="Helical" evidence="10">
    <location>
        <begin position="334"/>
        <end position="355"/>
    </location>
</feature>
<feature type="transmembrane region" description="Helical" evidence="10">
    <location>
        <begin position="362"/>
        <end position="379"/>
    </location>
</feature>
<dbReference type="GeneID" id="106662629"/>
<dbReference type="OMA" id="MCITVIQ"/>
<dbReference type="AlphaFoldDB" id="A0A8I6RBX0"/>
<dbReference type="GO" id="GO:0015271">
    <property type="term" value="F:outward rectifier potassium channel activity"/>
    <property type="evidence" value="ECO:0007669"/>
    <property type="project" value="TreeGrafter"/>
</dbReference>
<organism evidence="12 13">
    <name type="scientific">Cimex lectularius</name>
    <name type="common">Bed bug</name>
    <name type="synonym">Acanthia lectularia</name>
    <dbReference type="NCBI Taxonomy" id="79782"/>
    <lineage>
        <taxon>Eukaryota</taxon>
        <taxon>Metazoa</taxon>
        <taxon>Ecdysozoa</taxon>
        <taxon>Arthropoda</taxon>
        <taxon>Hexapoda</taxon>
        <taxon>Insecta</taxon>
        <taxon>Pterygota</taxon>
        <taxon>Neoptera</taxon>
        <taxon>Paraneoptera</taxon>
        <taxon>Hemiptera</taxon>
        <taxon>Heteroptera</taxon>
        <taxon>Panheteroptera</taxon>
        <taxon>Cimicomorpha</taxon>
        <taxon>Cimicidae</taxon>
        <taxon>Cimex</taxon>
    </lineage>
</organism>
<feature type="transmembrane region" description="Helical" evidence="10">
    <location>
        <begin position="259"/>
        <end position="277"/>
    </location>
</feature>
<keyword evidence="6 10" id="KW-0472">Membrane</keyword>
<evidence type="ECO:0000256" key="10">
    <source>
        <dbReference type="SAM" id="Phobius"/>
    </source>
</evidence>
<dbReference type="GO" id="GO:0030322">
    <property type="term" value="P:stabilization of membrane potential"/>
    <property type="evidence" value="ECO:0007669"/>
    <property type="project" value="TreeGrafter"/>
</dbReference>
<feature type="compositionally biased region" description="Polar residues" evidence="9">
    <location>
        <begin position="1"/>
        <end position="34"/>
    </location>
</feature>
<dbReference type="RefSeq" id="XP_014242333.1">
    <property type="nucleotide sequence ID" value="XM_014386847.2"/>
</dbReference>
<reference evidence="12" key="1">
    <citation type="submission" date="2022-01" db="UniProtKB">
        <authorList>
            <consortium name="EnsemblMetazoa"/>
        </authorList>
    </citation>
    <scope>IDENTIFICATION</scope>
</reference>
<evidence type="ECO:0000256" key="4">
    <source>
        <dbReference type="ARBA" id="ARBA00022989"/>
    </source>
</evidence>
<keyword evidence="13" id="KW-1185">Reference proteome</keyword>
<evidence type="ECO:0000256" key="7">
    <source>
        <dbReference type="ARBA" id="ARBA00023303"/>
    </source>
</evidence>
<feature type="transmembrane region" description="Helical" evidence="10">
    <location>
        <begin position="136"/>
        <end position="160"/>
    </location>
</feature>
<dbReference type="Gene3D" id="1.10.287.70">
    <property type="match status" value="1"/>
</dbReference>
<comment type="subcellular location">
    <subcellularLocation>
        <location evidence="1">Membrane</location>
        <topology evidence="1">Multi-pass membrane protein</topology>
    </subcellularLocation>
</comment>
<evidence type="ECO:0000256" key="9">
    <source>
        <dbReference type="SAM" id="MobiDB-lite"/>
    </source>
</evidence>
<keyword evidence="5 8" id="KW-0406">Ion transport</keyword>
<feature type="transmembrane region" description="Helical" evidence="10">
    <location>
        <begin position="385"/>
        <end position="408"/>
    </location>
</feature>
<evidence type="ECO:0000256" key="1">
    <source>
        <dbReference type="ARBA" id="ARBA00004141"/>
    </source>
</evidence>
<dbReference type="Proteomes" id="UP000494040">
    <property type="component" value="Unassembled WGS sequence"/>
</dbReference>
<name>A0A8I6RBX0_CIMLE</name>
<keyword evidence="4 10" id="KW-1133">Transmembrane helix</keyword>
<evidence type="ECO:0000313" key="12">
    <source>
        <dbReference type="EnsemblMetazoa" id="XP_014242333.1"/>
    </source>
</evidence>
<dbReference type="InterPro" id="IPR003280">
    <property type="entry name" value="2pore_dom_K_chnl"/>
</dbReference>
<feature type="compositionally biased region" description="Low complexity" evidence="9">
    <location>
        <begin position="58"/>
        <end position="67"/>
    </location>
</feature>
<accession>A0A8I6RBX0</accession>
<keyword evidence="3 8" id="KW-0812">Transmembrane</keyword>
<sequence>MNQWDSSQKSMDSLSVPNSSESVRPTSPQLPSSPHQRRALPARNARRPRSPYIFTPQSPNLSRSRSSYSPVSLTEVFFPTDSDLAKMPKSPSEKGGPAVSQKFQDFGKFALSSGLSVGERMTFFLHGKLSQLSQKWFTHIFLLVAVVGYTLIGALLYSILEGRSEEAQAKQLLGTRRDVIEQIQQLAIDKDTGLDAKVTQLIRKYESQLVGHYQENSRLLMKGDNELNWNFWSAAFFCGTIYTTLGYGHIVPITTAGRALTIAYAIIGVPLFLTLLADFGKMFTRMIKLMWVYVRRLYYTGSPRKFPKMKQDEGSPDVASSTGYTIDDEFNLPITIALIVFLAYLFIGAIIFYLWEEWSFFESFYFVFISMATIGFGDFVPENQIYMMLSIVYLVFGLALTSMCINVVQEKLSSTFAQASAKLGATIGFDLGEECEVIQVESPLPVKPQSAPASVSTTNPALDITPPKKGILHKGKHTQN</sequence>
<dbReference type="Pfam" id="PF07885">
    <property type="entry name" value="Ion_trans_2"/>
    <property type="match status" value="2"/>
</dbReference>
<feature type="domain" description="Potassium channel" evidence="11">
    <location>
        <begin position="339"/>
        <end position="412"/>
    </location>
</feature>
<feature type="region of interest" description="Disordered" evidence="9">
    <location>
        <begin position="1"/>
        <end position="67"/>
    </location>
</feature>
<evidence type="ECO:0000259" key="11">
    <source>
        <dbReference type="Pfam" id="PF07885"/>
    </source>
</evidence>
<keyword evidence="7 8" id="KW-0407">Ion channel</keyword>
<dbReference type="GO" id="GO:0005886">
    <property type="term" value="C:plasma membrane"/>
    <property type="evidence" value="ECO:0007669"/>
    <property type="project" value="TreeGrafter"/>
</dbReference>
<dbReference type="OrthoDB" id="297496at2759"/>
<dbReference type="PANTHER" id="PTHR11003:SF335">
    <property type="entry name" value="POTASSIUM CHANNEL DOMAIN-CONTAINING PROTEIN"/>
    <property type="match status" value="1"/>
</dbReference>
<proteinExistence type="inferred from homology"/>
<dbReference type="PANTHER" id="PTHR11003">
    <property type="entry name" value="POTASSIUM CHANNEL, SUBFAMILY K"/>
    <property type="match status" value="1"/>
</dbReference>
<dbReference type="InterPro" id="IPR013099">
    <property type="entry name" value="K_chnl_dom"/>
</dbReference>
<evidence type="ECO:0000313" key="13">
    <source>
        <dbReference type="Proteomes" id="UP000494040"/>
    </source>
</evidence>
<dbReference type="PRINTS" id="PR01333">
    <property type="entry name" value="2POREKCHANEL"/>
</dbReference>
<evidence type="ECO:0000256" key="2">
    <source>
        <dbReference type="ARBA" id="ARBA00022448"/>
    </source>
</evidence>
<dbReference type="SUPFAM" id="SSF81324">
    <property type="entry name" value="Voltage-gated potassium channels"/>
    <property type="match status" value="2"/>
</dbReference>
<feature type="transmembrane region" description="Helical" evidence="10">
    <location>
        <begin position="229"/>
        <end position="247"/>
    </location>
</feature>
<keyword evidence="2 8" id="KW-0813">Transport</keyword>
<comment type="similarity">
    <text evidence="8">Belongs to the two pore domain potassium channel (TC 1.A.1.8) family.</text>
</comment>
<dbReference type="GO" id="GO:0022841">
    <property type="term" value="F:potassium ion leak channel activity"/>
    <property type="evidence" value="ECO:0007669"/>
    <property type="project" value="TreeGrafter"/>
</dbReference>
<dbReference type="EnsemblMetazoa" id="XM_014386847.2">
    <property type="protein sequence ID" value="XP_014242333.1"/>
    <property type="gene ID" value="LOC106662629"/>
</dbReference>
<evidence type="ECO:0000256" key="8">
    <source>
        <dbReference type="RuleBase" id="RU003857"/>
    </source>
</evidence>
<feature type="compositionally biased region" description="Basic residues" evidence="9">
    <location>
        <begin position="35"/>
        <end position="49"/>
    </location>
</feature>
<protein>
    <recommendedName>
        <fullName evidence="11">Potassium channel domain-containing protein</fullName>
    </recommendedName>
</protein>
<evidence type="ECO:0000256" key="6">
    <source>
        <dbReference type="ARBA" id="ARBA00023136"/>
    </source>
</evidence>
<feature type="domain" description="Potassium channel" evidence="11">
    <location>
        <begin position="227"/>
        <end position="284"/>
    </location>
</feature>
<evidence type="ECO:0000256" key="5">
    <source>
        <dbReference type="ARBA" id="ARBA00023065"/>
    </source>
</evidence>